<reference evidence="2" key="1">
    <citation type="journal article" date="2012" name="Nat. Biotechnol.">
        <title>Draft genome sequence of pigeonpea (Cajanus cajan), an orphan legume crop of resource-poor farmers.</title>
        <authorList>
            <person name="Varshney R.K."/>
            <person name="Chen W."/>
            <person name="Li Y."/>
            <person name="Bharti A.K."/>
            <person name="Saxena R.K."/>
            <person name="Schlueter J.A."/>
            <person name="Donoghue M.T."/>
            <person name="Azam S."/>
            <person name="Fan G."/>
            <person name="Whaley A.M."/>
            <person name="Farmer A.D."/>
            <person name="Sheridan J."/>
            <person name="Iwata A."/>
            <person name="Tuteja R."/>
            <person name="Penmetsa R.V."/>
            <person name="Wu W."/>
            <person name="Upadhyaya H.D."/>
            <person name="Yang S.P."/>
            <person name="Shah T."/>
            <person name="Saxena K.B."/>
            <person name="Michael T."/>
            <person name="McCombie W.R."/>
            <person name="Yang B."/>
            <person name="Zhang G."/>
            <person name="Yang H."/>
            <person name="Wang J."/>
            <person name="Spillane C."/>
            <person name="Cook D.R."/>
            <person name="May G.D."/>
            <person name="Xu X."/>
            <person name="Jackson S.A."/>
        </authorList>
    </citation>
    <scope>NUCLEOTIDE SEQUENCE [LARGE SCALE GENOMIC DNA]</scope>
</reference>
<accession>A0A151RVG9</accession>
<dbReference type="AlphaFoldDB" id="A0A151RVG9"/>
<protein>
    <recommendedName>
        <fullName evidence="1">Retrovirus-related Pol polyprotein from transposon TNT 1-94-like beta-barrel domain-containing protein</fullName>
    </recommendedName>
</protein>
<feature type="domain" description="Retrovirus-related Pol polyprotein from transposon TNT 1-94-like beta-barrel" evidence="1">
    <location>
        <begin position="1"/>
        <end position="71"/>
    </location>
</feature>
<dbReference type="InterPro" id="IPR054722">
    <property type="entry name" value="PolX-like_BBD"/>
</dbReference>
<gene>
    <name evidence="2" type="ORF">KK1_031912</name>
</gene>
<organism evidence="2 3">
    <name type="scientific">Cajanus cajan</name>
    <name type="common">Pigeon pea</name>
    <name type="synonym">Cajanus indicus</name>
    <dbReference type="NCBI Taxonomy" id="3821"/>
    <lineage>
        <taxon>Eukaryota</taxon>
        <taxon>Viridiplantae</taxon>
        <taxon>Streptophyta</taxon>
        <taxon>Embryophyta</taxon>
        <taxon>Tracheophyta</taxon>
        <taxon>Spermatophyta</taxon>
        <taxon>Magnoliopsida</taxon>
        <taxon>eudicotyledons</taxon>
        <taxon>Gunneridae</taxon>
        <taxon>Pentapetalae</taxon>
        <taxon>rosids</taxon>
        <taxon>fabids</taxon>
        <taxon>Fabales</taxon>
        <taxon>Fabaceae</taxon>
        <taxon>Papilionoideae</taxon>
        <taxon>50 kb inversion clade</taxon>
        <taxon>NPAAA clade</taxon>
        <taxon>indigoferoid/millettioid clade</taxon>
        <taxon>Phaseoleae</taxon>
        <taxon>Cajanus</taxon>
    </lineage>
</organism>
<name>A0A151RVG9_CAJCA</name>
<dbReference type="OMA" id="IMEFRKP"/>
<proteinExistence type="predicted"/>
<evidence type="ECO:0000313" key="3">
    <source>
        <dbReference type="Proteomes" id="UP000075243"/>
    </source>
</evidence>
<dbReference type="Pfam" id="PF22936">
    <property type="entry name" value="Pol_BBD"/>
    <property type="match status" value="1"/>
</dbReference>
<evidence type="ECO:0000259" key="1">
    <source>
        <dbReference type="Pfam" id="PF22936"/>
    </source>
</evidence>
<dbReference type="Proteomes" id="UP000075243">
    <property type="component" value="Unassembled WGS sequence"/>
</dbReference>
<sequence length="123" mass="14116">MCLMKDFFETLELKETGVVLLRNNKACKVQGMSTVHLRMFDNYDILLQDVWYVPELKRILLLISMFDSLGYTTKVEHGMMKISNGALIVAKGTKRNGLFILDGYTVIAHAFVTSQTLYYKIKL</sequence>
<evidence type="ECO:0000313" key="2">
    <source>
        <dbReference type="EMBL" id="KYP46507.1"/>
    </source>
</evidence>
<dbReference type="EMBL" id="KQ483556">
    <property type="protein sequence ID" value="KYP46507.1"/>
    <property type="molecule type" value="Genomic_DNA"/>
</dbReference>
<keyword evidence="3" id="KW-1185">Reference proteome</keyword>
<dbReference type="Gramene" id="C.cajan_34775.t">
    <property type="protein sequence ID" value="C.cajan_34775.t.cds1"/>
    <property type="gene ID" value="C.cajan_34775"/>
</dbReference>